<dbReference type="FunFam" id="3.30.70.330:FF:000207">
    <property type="entry name" value="RNA-binding region (RNP1, RRM)-containing 3"/>
    <property type="match status" value="1"/>
</dbReference>
<evidence type="ECO:0000256" key="7">
    <source>
        <dbReference type="SAM" id="MobiDB-lite"/>
    </source>
</evidence>
<dbReference type="PANTHER" id="PTHR16105:SF0">
    <property type="entry name" value="RNA-BINDING REGION-CONTAINING PROTEIN 3"/>
    <property type="match status" value="1"/>
</dbReference>
<comment type="subcellular location">
    <subcellularLocation>
        <location evidence="1">Nucleus</location>
    </subcellularLocation>
</comment>
<dbReference type="InterPro" id="IPR035979">
    <property type="entry name" value="RBD_domain_sf"/>
</dbReference>
<feature type="compositionally biased region" description="Basic and acidic residues" evidence="7">
    <location>
        <begin position="317"/>
        <end position="330"/>
    </location>
</feature>
<feature type="domain" description="RRM" evidence="8">
    <location>
        <begin position="371"/>
        <end position="453"/>
    </location>
</feature>
<dbReference type="GO" id="GO:0005689">
    <property type="term" value="C:U12-type spliceosomal complex"/>
    <property type="evidence" value="ECO:0007669"/>
    <property type="project" value="TreeGrafter"/>
</dbReference>
<evidence type="ECO:0000256" key="3">
    <source>
        <dbReference type="ARBA" id="ARBA00022737"/>
    </source>
</evidence>
<feature type="non-terminal residue" evidence="10">
    <location>
        <position position="453"/>
    </location>
</feature>
<feature type="domain" description="RRM" evidence="8">
    <location>
        <begin position="4"/>
        <end position="79"/>
    </location>
</feature>
<evidence type="ECO:0000256" key="1">
    <source>
        <dbReference type="ARBA" id="ARBA00004123"/>
    </source>
</evidence>
<evidence type="ECO:0000313" key="9">
    <source>
        <dbReference type="EMBL" id="JAT23004.1"/>
    </source>
</evidence>
<dbReference type="Pfam" id="PF00076">
    <property type="entry name" value="RRM_1"/>
    <property type="match status" value="1"/>
</dbReference>
<keyword evidence="5" id="KW-0539">Nucleus</keyword>
<dbReference type="InterPro" id="IPR000504">
    <property type="entry name" value="RRM_dom"/>
</dbReference>
<dbReference type="EMBL" id="GEBQ01016973">
    <property type="protein sequence ID" value="JAT23004.1"/>
    <property type="molecule type" value="Transcribed_RNA"/>
</dbReference>
<organism evidence="10">
    <name type="scientific">Graphocephala atropunctata</name>
    <dbReference type="NCBI Taxonomy" id="36148"/>
    <lineage>
        <taxon>Eukaryota</taxon>
        <taxon>Metazoa</taxon>
        <taxon>Ecdysozoa</taxon>
        <taxon>Arthropoda</taxon>
        <taxon>Hexapoda</taxon>
        <taxon>Insecta</taxon>
        <taxon>Pterygota</taxon>
        <taxon>Neoptera</taxon>
        <taxon>Paraneoptera</taxon>
        <taxon>Hemiptera</taxon>
        <taxon>Auchenorrhyncha</taxon>
        <taxon>Membracoidea</taxon>
        <taxon>Cicadellidae</taxon>
        <taxon>Cicadellinae</taxon>
        <taxon>Cicadellini</taxon>
        <taxon>Graphocephala</taxon>
    </lineage>
</organism>
<dbReference type="SMART" id="SM00360">
    <property type="entry name" value="RRM"/>
    <property type="match status" value="2"/>
</dbReference>
<dbReference type="InterPro" id="IPR045164">
    <property type="entry name" value="RBM41/RNPC3"/>
</dbReference>
<evidence type="ECO:0000256" key="4">
    <source>
        <dbReference type="ARBA" id="ARBA00022884"/>
    </source>
</evidence>
<dbReference type="CDD" id="cd12239">
    <property type="entry name" value="RRM2_RBM40_like"/>
    <property type="match status" value="1"/>
</dbReference>
<evidence type="ECO:0000259" key="8">
    <source>
        <dbReference type="PROSITE" id="PS50102"/>
    </source>
</evidence>
<feature type="compositionally biased region" description="Basic and acidic residues" evidence="7">
    <location>
        <begin position="195"/>
        <end position="204"/>
    </location>
</feature>
<accession>A0A1B6M993</accession>
<dbReference type="PANTHER" id="PTHR16105">
    <property type="entry name" value="RNA-BINDING REGION-CONTAINING PROTEIN 3"/>
    <property type="match status" value="1"/>
</dbReference>
<sequence>MLQDTVLVRHLPSSLTHQEKTELLQHFGAKDVKIVGAESKKTNLVYARFANSKTADVAIQKLHQLDVLGQKISAEIARGPNTDPGDPVQISTLDTHHDGKQDLILKAREHFLKRLGLSIRNYDFSQPPPLNIYYQYPPPTRMVLVNICKAMANVPKLYNQVLHLMNKMNLPCPFTDKYPMDSDLFIEKPIESSASEEVKKLQEDKPDEEMSASEDESEVGSDTDRQVGEIIPVKRKKVSKKVMKRPKFLKPSIPIVQSTKVGLKPDDVFESAQKEQVSKKIEMKITADLSSIREAREIQAAESTEEGFEVIKAPQKTQEKPVESETKDESNAEDTSLVFISGEQLAANRISVKDQRVLPVFKNYQAGAPSCRLYIKNLAKQVQTRDLHYIYRRYYRPELDQIQGSMFDIRLMQEGRMKGQAFITLQSVEQAQAALKDTNGYILKDKPMVVQFA</sequence>
<dbReference type="EMBL" id="GEBQ01007489">
    <property type="protein sequence ID" value="JAT32488.1"/>
    <property type="molecule type" value="Transcribed_RNA"/>
</dbReference>
<keyword evidence="3" id="KW-0677">Repeat</keyword>
<dbReference type="Gene3D" id="3.30.70.330">
    <property type="match status" value="2"/>
</dbReference>
<keyword evidence="4 6" id="KW-0694">RNA-binding</keyword>
<dbReference type="AlphaFoldDB" id="A0A1B6M993"/>
<evidence type="ECO:0000256" key="5">
    <source>
        <dbReference type="ARBA" id="ARBA00023242"/>
    </source>
</evidence>
<feature type="region of interest" description="Disordered" evidence="7">
    <location>
        <begin position="195"/>
        <end position="229"/>
    </location>
</feature>
<evidence type="ECO:0000256" key="6">
    <source>
        <dbReference type="PROSITE-ProRule" id="PRU00176"/>
    </source>
</evidence>
<dbReference type="SUPFAM" id="SSF54928">
    <property type="entry name" value="RNA-binding domain, RBD"/>
    <property type="match status" value="2"/>
</dbReference>
<proteinExistence type="predicted"/>
<feature type="compositionally biased region" description="Acidic residues" evidence="7">
    <location>
        <begin position="205"/>
        <end position="221"/>
    </location>
</feature>
<dbReference type="GO" id="GO:0000398">
    <property type="term" value="P:mRNA splicing, via spliceosome"/>
    <property type="evidence" value="ECO:0007669"/>
    <property type="project" value="TreeGrafter"/>
</dbReference>
<evidence type="ECO:0000313" key="10">
    <source>
        <dbReference type="EMBL" id="JAT32488.1"/>
    </source>
</evidence>
<dbReference type="InterPro" id="IPR012677">
    <property type="entry name" value="Nucleotide-bd_a/b_plait_sf"/>
</dbReference>
<reference evidence="10" key="1">
    <citation type="submission" date="2015-11" db="EMBL/GenBank/DDBJ databases">
        <title>De novo transcriptome assembly of four potential Pierce s Disease insect vectors from Arizona vineyards.</title>
        <authorList>
            <person name="Tassone E.E."/>
        </authorList>
    </citation>
    <scope>NUCLEOTIDE SEQUENCE</scope>
</reference>
<evidence type="ECO:0000256" key="2">
    <source>
        <dbReference type="ARBA" id="ARBA00020364"/>
    </source>
</evidence>
<feature type="region of interest" description="Disordered" evidence="7">
    <location>
        <begin position="313"/>
        <end position="333"/>
    </location>
</feature>
<gene>
    <name evidence="9" type="ORF">g.18231</name>
    <name evidence="10" type="ORF">g.18232</name>
</gene>
<protein>
    <recommendedName>
        <fullName evidence="2">RNA-binding region-containing protein 3</fullName>
    </recommendedName>
</protein>
<dbReference type="GO" id="GO:0030626">
    <property type="term" value="F:U12 snRNA binding"/>
    <property type="evidence" value="ECO:0007669"/>
    <property type="project" value="TreeGrafter"/>
</dbReference>
<dbReference type="GO" id="GO:0097157">
    <property type="term" value="F:pre-mRNA intronic binding"/>
    <property type="evidence" value="ECO:0007669"/>
    <property type="project" value="TreeGrafter"/>
</dbReference>
<dbReference type="PROSITE" id="PS50102">
    <property type="entry name" value="RRM"/>
    <property type="match status" value="2"/>
</dbReference>
<name>A0A1B6M993_9HEMI</name>